<evidence type="ECO:0000256" key="1">
    <source>
        <dbReference type="ARBA" id="ARBA00004651"/>
    </source>
</evidence>
<dbReference type="Proteomes" id="UP000371041">
    <property type="component" value="Chromosome"/>
</dbReference>
<evidence type="ECO:0000313" key="11">
    <source>
        <dbReference type="Proteomes" id="UP000371041"/>
    </source>
</evidence>
<dbReference type="PANTHER" id="PTHR43414">
    <property type="entry name" value="MULTIDRUG RESISTANCE PROTEIN MDTG"/>
    <property type="match status" value="1"/>
</dbReference>
<feature type="transmembrane region" description="Helical" evidence="8">
    <location>
        <begin position="124"/>
        <end position="144"/>
    </location>
</feature>
<dbReference type="PROSITE" id="PS50850">
    <property type="entry name" value="MFS"/>
    <property type="match status" value="1"/>
</dbReference>
<dbReference type="Gene3D" id="1.20.1250.20">
    <property type="entry name" value="MFS general substrate transporter like domains"/>
    <property type="match status" value="1"/>
</dbReference>
<feature type="compositionally biased region" description="Basic and acidic residues" evidence="7">
    <location>
        <begin position="415"/>
        <end position="425"/>
    </location>
</feature>
<feature type="transmembrane region" description="Helical" evidence="8">
    <location>
        <begin position="223"/>
        <end position="247"/>
    </location>
</feature>
<evidence type="ECO:0000256" key="8">
    <source>
        <dbReference type="SAM" id="Phobius"/>
    </source>
</evidence>
<dbReference type="AlphaFoldDB" id="A0A5Q3Q6J3"/>
<proteinExistence type="predicted"/>
<dbReference type="RefSeq" id="WP_154076812.1">
    <property type="nucleotide sequence ID" value="NZ_CP045929.1"/>
</dbReference>
<feature type="transmembrane region" description="Helical" evidence="8">
    <location>
        <begin position="267"/>
        <end position="287"/>
    </location>
</feature>
<evidence type="ECO:0000256" key="6">
    <source>
        <dbReference type="ARBA" id="ARBA00023136"/>
    </source>
</evidence>
<keyword evidence="2" id="KW-0813">Transport</keyword>
<evidence type="ECO:0000256" key="4">
    <source>
        <dbReference type="ARBA" id="ARBA00022692"/>
    </source>
</evidence>
<feature type="transmembrane region" description="Helical" evidence="8">
    <location>
        <begin position="183"/>
        <end position="202"/>
    </location>
</feature>
<feature type="domain" description="Major facilitator superfamily (MFS) profile" evidence="9">
    <location>
        <begin position="24"/>
        <end position="411"/>
    </location>
</feature>
<protein>
    <submittedName>
        <fullName evidence="10">MFS transporter</fullName>
    </submittedName>
</protein>
<feature type="transmembrane region" description="Helical" evidence="8">
    <location>
        <begin position="299"/>
        <end position="318"/>
    </location>
</feature>
<dbReference type="KEGG" id="sace:GIY23_12445"/>
<feature type="transmembrane region" description="Helical" evidence="8">
    <location>
        <begin position="156"/>
        <end position="177"/>
    </location>
</feature>
<name>A0A5Q3Q6J3_9PSEU</name>
<evidence type="ECO:0000313" key="10">
    <source>
        <dbReference type="EMBL" id="QGK70228.1"/>
    </source>
</evidence>
<dbReference type="InterPro" id="IPR020846">
    <property type="entry name" value="MFS_dom"/>
</dbReference>
<dbReference type="GO" id="GO:0005886">
    <property type="term" value="C:plasma membrane"/>
    <property type="evidence" value="ECO:0007669"/>
    <property type="project" value="UniProtKB-SubCell"/>
</dbReference>
<evidence type="ECO:0000259" key="9">
    <source>
        <dbReference type="PROSITE" id="PS50850"/>
    </source>
</evidence>
<evidence type="ECO:0000256" key="5">
    <source>
        <dbReference type="ARBA" id="ARBA00022989"/>
    </source>
</evidence>
<dbReference type="Pfam" id="PF07690">
    <property type="entry name" value="MFS_1"/>
    <property type="match status" value="1"/>
</dbReference>
<sequence length="438" mass="44705">MTRRELQTSIGPRRRGPVEADSKNLMLLWAGQFVNTAGLMMLVPIMPFYLKDMGIQGVAATQTWAGVAIAAPALALTVATPLWGRLGDRIGRKWMVVRALLGLALAMVVMALAFSPLVLVAGRLLQGALGGVVEAAAAFAGSAGSDNKRGSSLGKSFSATAAGALVGPIAGGVFVGAGGLRQLMFVIAIAAVVLAVGSAVGLQEPERSRSNGFQASRGASRGAMRVPGAVPLSLAAVGAYFGVYGLIPVFAEHVSGIVTAPDSASLWVGVLHSVMWGATLLGSFWWGQRNDVTGRPVRAFALAAGGCAVSIAAVVLPLGPLALIPLRLVQGFCFAALAQSLFLHFSRHAPEERKSSLVSTANSFLLIGQSAGPLLAGPLVLAMPVSGAVLVMAAASGLACVLALGPARAEKHAVADSAGHDHAETEETTQLSLSSPRS</sequence>
<dbReference type="GO" id="GO:0022857">
    <property type="term" value="F:transmembrane transporter activity"/>
    <property type="evidence" value="ECO:0007669"/>
    <property type="project" value="InterPro"/>
</dbReference>
<evidence type="ECO:0000256" key="2">
    <source>
        <dbReference type="ARBA" id="ARBA00022448"/>
    </source>
</evidence>
<keyword evidence="6 8" id="KW-0472">Membrane</keyword>
<keyword evidence="5 8" id="KW-1133">Transmembrane helix</keyword>
<dbReference type="EMBL" id="CP045929">
    <property type="protein sequence ID" value="QGK70228.1"/>
    <property type="molecule type" value="Genomic_DNA"/>
</dbReference>
<accession>A0A5Q3Q6J3</accession>
<dbReference type="InterPro" id="IPR001958">
    <property type="entry name" value="Tet-R_TetA/multi-R_MdtG-like"/>
</dbReference>
<feature type="transmembrane region" description="Helical" evidence="8">
    <location>
        <begin position="25"/>
        <end position="50"/>
    </location>
</feature>
<evidence type="ECO:0000256" key="7">
    <source>
        <dbReference type="SAM" id="MobiDB-lite"/>
    </source>
</evidence>
<dbReference type="SUPFAM" id="SSF103473">
    <property type="entry name" value="MFS general substrate transporter"/>
    <property type="match status" value="1"/>
</dbReference>
<dbReference type="InterPro" id="IPR036259">
    <property type="entry name" value="MFS_trans_sf"/>
</dbReference>
<feature type="compositionally biased region" description="Polar residues" evidence="7">
    <location>
        <begin position="428"/>
        <end position="438"/>
    </location>
</feature>
<dbReference type="PANTHER" id="PTHR43414:SF6">
    <property type="entry name" value="MULTIDRUG RESISTANCE PROTEIN MDTG"/>
    <property type="match status" value="1"/>
</dbReference>
<keyword evidence="4 8" id="KW-0812">Transmembrane</keyword>
<gene>
    <name evidence="10" type="ORF">GIY23_12445</name>
</gene>
<feature type="transmembrane region" description="Helical" evidence="8">
    <location>
        <begin position="62"/>
        <end position="83"/>
    </location>
</feature>
<reference evidence="11" key="1">
    <citation type="submission" date="2019-11" db="EMBL/GenBank/DDBJ databases">
        <title>The complete genome sequence of Saccharopolyspora sp. E2A.</title>
        <authorList>
            <person name="Zhang G."/>
        </authorList>
    </citation>
    <scope>NUCLEOTIDE SEQUENCE [LARGE SCALE GENOMIC DNA]</scope>
    <source>
        <strain evidence="11">E2A</strain>
    </source>
</reference>
<keyword evidence="11" id="KW-1185">Reference proteome</keyword>
<dbReference type="InterPro" id="IPR011701">
    <property type="entry name" value="MFS"/>
</dbReference>
<feature type="transmembrane region" description="Helical" evidence="8">
    <location>
        <begin position="95"/>
        <end position="118"/>
    </location>
</feature>
<keyword evidence="3" id="KW-1003">Cell membrane</keyword>
<feature type="transmembrane region" description="Helical" evidence="8">
    <location>
        <begin position="381"/>
        <end position="404"/>
    </location>
</feature>
<feature type="region of interest" description="Disordered" evidence="7">
    <location>
        <begin position="415"/>
        <end position="438"/>
    </location>
</feature>
<comment type="subcellular location">
    <subcellularLocation>
        <location evidence="1">Cell membrane</location>
        <topology evidence="1">Multi-pass membrane protein</topology>
    </subcellularLocation>
</comment>
<evidence type="ECO:0000256" key="3">
    <source>
        <dbReference type="ARBA" id="ARBA00022475"/>
    </source>
</evidence>
<dbReference type="PRINTS" id="PR01035">
    <property type="entry name" value="TCRTETA"/>
</dbReference>
<organism evidence="10 11">
    <name type="scientific">Allosaccharopolyspora coralli</name>
    <dbReference type="NCBI Taxonomy" id="2665642"/>
    <lineage>
        <taxon>Bacteria</taxon>
        <taxon>Bacillati</taxon>
        <taxon>Actinomycetota</taxon>
        <taxon>Actinomycetes</taxon>
        <taxon>Pseudonocardiales</taxon>
        <taxon>Pseudonocardiaceae</taxon>
        <taxon>Allosaccharopolyspora</taxon>
    </lineage>
</organism>